<dbReference type="InterPro" id="IPR043129">
    <property type="entry name" value="ATPase_NBD"/>
</dbReference>
<dbReference type="PANTHER" id="PTHR43190">
    <property type="entry name" value="N-ACETYL-D-GLUCOSAMINE KINASE"/>
    <property type="match status" value="1"/>
</dbReference>
<organism evidence="2 3">
    <name type="scientific">Gluconobacter cerinus</name>
    <dbReference type="NCBI Taxonomy" id="38307"/>
    <lineage>
        <taxon>Bacteria</taxon>
        <taxon>Pseudomonadati</taxon>
        <taxon>Pseudomonadota</taxon>
        <taxon>Alphaproteobacteria</taxon>
        <taxon>Acetobacterales</taxon>
        <taxon>Acetobacteraceae</taxon>
        <taxon>Gluconobacter</taxon>
    </lineage>
</organism>
<dbReference type="InterPro" id="IPR002731">
    <property type="entry name" value="ATPase_BadF"/>
</dbReference>
<keyword evidence="2" id="KW-0418">Kinase</keyword>
<dbReference type="EMBL" id="LUTU01000009">
    <property type="protein sequence ID" value="OAJ67224.1"/>
    <property type="molecule type" value="Genomic_DNA"/>
</dbReference>
<sequence length="318" mass="33623">MTCSSIAAIDGGGTKTLLVVLHRDGTLGPVIRAPGSNPFDQVDWQSILRSLISRLPSTTKALSVGLAGYGETRASGRKQKDVVAANFPHIFNITNDVDIACTGAFAGHGGVLLLAGTGSVAWVVNGKGEQDRVGGWGSLFGDEGSAFWIGRQALSLLAMLLDGRNQKDWAFLEPFADVLGLSSNTHPYDAGLMEWYSRLENPRASVASLAKTVSDLAEQGIVPAQRIMVEAAALLGAHITAARRKFPDPSLPWSYAGGALQSRLLRETLAAHHGAPLVPRLPPVGGALLNAAQMVGWNPDERWICKTAETLRLAGISS</sequence>
<proteinExistence type="predicted"/>
<dbReference type="PATRIC" id="fig|38307.3.peg.2279"/>
<dbReference type="AlphaFoldDB" id="A0A1B6VJ45"/>
<dbReference type="InterPro" id="IPR052519">
    <property type="entry name" value="Euk-type_GlcNAc_Kinase"/>
</dbReference>
<dbReference type="Pfam" id="PF01869">
    <property type="entry name" value="BcrAD_BadFG"/>
    <property type="match status" value="1"/>
</dbReference>
<keyword evidence="2" id="KW-0808">Transferase</keyword>
<dbReference type="OrthoDB" id="63487at2"/>
<dbReference type="Gene3D" id="3.30.420.40">
    <property type="match status" value="2"/>
</dbReference>
<gene>
    <name evidence="2" type="ORF">A0123_02196</name>
</gene>
<dbReference type="GO" id="GO:0016301">
    <property type="term" value="F:kinase activity"/>
    <property type="evidence" value="ECO:0007669"/>
    <property type="project" value="UniProtKB-KW"/>
</dbReference>
<accession>A0A1B6VJ45</accession>
<dbReference type="RefSeq" id="WP_064274866.1">
    <property type="nucleotide sequence ID" value="NZ_LUTU01000009.1"/>
</dbReference>
<name>A0A1B6VJ45_9PROT</name>
<feature type="domain" description="ATPase BadF/BadG/BcrA/BcrD type" evidence="1">
    <location>
        <begin position="9"/>
        <end position="269"/>
    </location>
</feature>
<dbReference type="SUPFAM" id="SSF53067">
    <property type="entry name" value="Actin-like ATPase domain"/>
    <property type="match status" value="2"/>
</dbReference>
<evidence type="ECO:0000313" key="2">
    <source>
        <dbReference type="EMBL" id="OAJ67224.1"/>
    </source>
</evidence>
<comment type="caution">
    <text evidence="2">The sequence shown here is derived from an EMBL/GenBank/DDBJ whole genome shotgun (WGS) entry which is preliminary data.</text>
</comment>
<dbReference type="PANTHER" id="PTHR43190:SF3">
    <property type="entry name" value="N-ACETYL-D-GLUCOSAMINE KINASE"/>
    <property type="match status" value="1"/>
</dbReference>
<reference evidence="2 3" key="1">
    <citation type="submission" date="2016-03" db="EMBL/GenBank/DDBJ databases">
        <title>Draft genome sequence of Gluconobacter cerinus strain CECT 9110.</title>
        <authorList>
            <person name="Sainz F."/>
            <person name="Mas A."/>
            <person name="Torija M.J."/>
        </authorList>
    </citation>
    <scope>NUCLEOTIDE SEQUENCE [LARGE SCALE GENOMIC DNA]</scope>
    <source>
        <strain evidence="2 3">CECT 9110</strain>
    </source>
</reference>
<dbReference type="Proteomes" id="UP000077786">
    <property type="component" value="Unassembled WGS sequence"/>
</dbReference>
<dbReference type="CDD" id="cd24007">
    <property type="entry name" value="ASKHA_NBD_eukNAGK-like"/>
    <property type="match status" value="1"/>
</dbReference>
<protein>
    <submittedName>
        <fullName evidence="2">N-acetylglucosamine kinase</fullName>
    </submittedName>
</protein>
<evidence type="ECO:0000313" key="3">
    <source>
        <dbReference type="Proteomes" id="UP000077786"/>
    </source>
</evidence>
<evidence type="ECO:0000259" key="1">
    <source>
        <dbReference type="Pfam" id="PF01869"/>
    </source>
</evidence>